<sequence>MYQTCASLPSRRWHCLLRLHQLSFRILPSPCLCRGTNHPAPSPLVHIVDHFQRSNFSNYVKGGRTRAALSDLLGHDIFMTTSGPSSAEQTTYRQKAPSLVDNSSTVATPKRPFAASPQRYSSTATTLS</sequence>
<dbReference type="Proteomes" id="UP000287651">
    <property type="component" value="Unassembled WGS sequence"/>
</dbReference>
<feature type="compositionally biased region" description="Polar residues" evidence="1">
    <location>
        <begin position="118"/>
        <end position="128"/>
    </location>
</feature>
<organism evidence="2 3">
    <name type="scientific">Ensete ventricosum</name>
    <name type="common">Abyssinian banana</name>
    <name type="synonym">Musa ensete</name>
    <dbReference type="NCBI Taxonomy" id="4639"/>
    <lineage>
        <taxon>Eukaryota</taxon>
        <taxon>Viridiplantae</taxon>
        <taxon>Streptophyta</taxon>
        <taxon>Embryophyta</taxon>
        <taxon>Tracheophyta</taxon>
        <taxon>Spermatophyta</taxon>
        <taxon>Magnoliopsida</taxon>
        <taxon>Liliopsida</taxon>
        <taxon>Zingiberales</taxon>
        <taxon>Musaceae</taxon>
        <taxon>Ensete</taxon>
    </lineage>
</organism>
<evidence type="ECO:0000313" key="2">
    <source>
        <dbReference type="EMBL" id="RRT32064.1"/>
    </source>
</evidence>
<feature type="compositionally biased region" description="Polar residues" evidence="1">
    <location>
        <begin position="82"/>
        <end position="93"/>
    </location>
</feature>
<gene>
    <name evidence="2" type="ORF">B296_00056851</name>
</gene>
<evidence type="ECO:0000256" key="1">
    <source>
        <dbReference type="SAM" id="MobiDB-lite"/>
    </source>
</evidence>
<reference evidence="2 3" key="1">
    <citation type="journal article" date="2014" name="Agronomy (Basel)">
        <title>A Draft Genome Sequence for Ensete ventricosum, the Drought-Tolerant Tree Against Hunger.</title>
        <authorList>
            <person name="Harrison J."/>
            <person name="Moore K.A."/>
            <person name="Paszkiewicz K."/>
            <person name="Jones T."/>
            <person name="Grant M."/>
            <person name="Ambacheew D."/>
            <person name="Muzemil S."/>
            <person name="Studholme D.J."/>
        </authorList>
    </citation>
    <scope>NUCLEOTIDE SEQUENCE [LARGE SCALE GENOMIC DNA]</scope>
</reference>
<feature type="region of interest" description="Disordered" evidence="1">
    <location>
        <begin position="82"/>
        <end position="128"/>
    </location>
</feature>
<proteinExistence type="predicted"/>
<comment type="caution">
    <text evidence="2">The sequence shown here is derived from an EMBL/GenBank/DDBJ whole genome shotgun (WGS) entry which is preliminary data.</text>
</comment>
<evidence type="ECO:0000313" key="3">
    <source>
        <dbReference type="Proteomes" id="UP000287651"/>
    </source>
</evidence>
<name>A0A426WXL1_ENSVE</name>
<dbReference type="AlphaFoldDB" id="A0A426WXL1"/>
<protein>
    <submittedName>
        <fullName evidence="2">Uncharacterized protein</fullName>
    </submittedName>
</protein>
<accession>A0A426WXL1</accession>
<dbReference type="EMBL" id="AMZH03034069">
    <property type="protein sequence ID" value="RRT32064.1"/>
    <property type="molecule type" value="Genomic_DNA"/>
</dbReference>